<dbReference type="EMBL" id="CP000930">
    <property type="protein sequence ID" value="ABZ84092.1"/>
    <property type="molecule type" value="Genomic_DNA"/>
</dbReference>
<dbReference type="AlphaFoldDB" id="B0TCR6"/>
<organism evidence="1 2">
    <name type="scientific">Heliobacterium modesticaldum (strain ATCC 51547 / Ice1)</name>
    <dbReference type="NCBI Taxonomy" id="498761"/>
    <lineage>
        <taxon>Bacteria</taxon>
        <taxon>Bacillati</taxon>
        <taxon>Bacillota</taxon>
        <taxon>Clostridia</taxon>
        <taxon>Eubacteriales</taxon>
        <taxon>Heliobacteriaceae</taxon>
        <taxon>Heliomicrobium</taxon>
    </lineage>
</organism>
<reference evidence="1 2" key="1">
    <citation type="journal article" date="2008" name="J. Bacteriol.">
        <title>The genome of Heliobacterium modesticaldum, a phototrophic representative of the Firmicutes containing the simplest photosynthetic apparatus.</title>
        <authorList>
            <person name="Sattley W.M."/>
            <person name="Madigan M.T."/>
            <person name="Swingley W.D."/>
            <person name="Cheung P.C."/>
            <person name="Clocksin K.M."/>
            <person name="Conrad A.L."/>
            <person name="Dejesa L.C."/>
            <person name="Honchak B.M."/>
            <person name="Jung D.O."/>
            <person name="Karbach L.E."/>
            <person name="Kurdoglu A."/>
            <person name="Lahiri S."/>
            <person name="Mastrian S.D."/>
            <person name="Page L.E."/>
            <person name="Taylor H.L."/>
            <person name="Wang Z.T."/>
            <person name="Raymond J."/>
            <person name="Chen M."/>
            <person name="Blankenship R.E."/>
            <person name="Touchman J.W."/>
        </authorList>
    </citation>
    <scope>NUCLEOTIDE SEQUENCE [LARGE SCALE GENOMIC DNA]</scope>
    <source>
        <strain evidence="2">ATCC 51547 / Ice1</strain>
    </source>
</reference>
<dbReference type="Proteomes" id="UP000008550">
    <property type="component" value="Chromosome"/>
</dbReference>
<accession>B0TCR6</accession>
<keyword evidence="2" id="KW-1185">Reference proteome</keyword>
<protein>
    <submittedName>
        <fullName evidence="1">Uncharacterized protein</fullName>
    </submittedName>
</protein>
<gene>
    <name evidence="1" type="ORF">HM1_1520</name>
</gene>
<evidence type="ECO:0000313" key="1">
    <source>
        <dbReference type="EMBL" id="ABZ84092.1"/>
    </source>
</evidence>
<sequence length="38" mass="4369">MGRLYAFRESSCKGEAIIVRNNSHLDEQQAPLTSNRYL</sequence>
<name>B0TCR6_HELMI</name>
<proteinExistence type="predicted"/>
<dbReference type="KEGG" id="hmo:HM1_1520"/>
<evidence type="ECO:0000313" key="2">
    <source>
        <dbReference type="Proteomes" id="UP000008550"/>
    </source>
</evidence>
<dbReference type="HOGENOM" id="CLU_3328682_0_0_9"/>